<evidence type="ECO:0000313" key="1">
    <source>
        <dbReference type="EMBL" id="KKM68901.1"/>
    </source>
</evidence>
<protein>
    <submittedName>
        <fullName evidence="1">Uncharacterized protein</fullName>
    </submittedName>
</protein>
<proteinExistence type="predicted"/>
<dbReference type="AlphaFoldDB" id="A0A0F9K2M1"/>
<reference evidence="1" key="1">
    <citation type="journal article" date="2015" name="Nature">
        <title>Complex archaea that bridge the gap between prokaryotes and eukaryotes.</title>
        <authorList>
            <person name="Spang A."/>
            <person name="Saw J.H."/>
            <person name="Jorgensen S.L."/>
            <person name="Zaremba-Niedzwiedzka K."/>
            <person name="Martijn J."/>
            <person name="Lind A.E."/>
            <person name="van Eijk R."/>
            <person name="Schleper C."/>
            <person name="Guy L."/>
            <person name="Ettema T.J."/>
        </authorList>
    </citation>
    <scope>NUCLEOTIDE SEQUENCE</scope>
</reference>
<accession>A0A0F9K2M1</accession>
<dbReference type="EMBL" id="LAZR01010085">
    <property type="protein sequence ID" value="KKM68901.1"/>
    <property type="molecule type" value="Genomic_DNA"/>
</dbReference>
<comment type="caution">
    <text evidence="1">The sequence shown here is derived from an EMBL/GenBank/DDBJ whole genome shotgun (WGS) entry which is preliminary data.</text>
</comment>
<name>A0A0F9K2M1_9ZZZZ</name>
<gene>
    <name evidence="1" type="ORF">LCGC14_1456250</name>
</gene>
<organism evidence="1">
    <name type="scientific">marine sediment metagenome</name>
    <dbReference type="NCBI Taxonomy" id="412755"/>
    <lineage>
        <taxon>unclassified sequences</taxon>
        <taxon>metagenomes</taxon>
        <taxon>ecological metagenomes</taxon>
    </lineage>
</organism>
<sequence length="72" mass="8210">MPYPTPQKIGYTEYGDMLNPESTMVILELEISHYHMLRLAEKLLRLVNENRNDTHSTIIIGGYPQDDGSTTS</sequence>